<keyword evidence="13" id="KW-1185">Reference proteome</keyword>
<comment type="cofactor">
    <cofactor evidence="5">
        <name>Fe(2+)</name>
        <dbReference type="ChEBI" id="CHEBI:29033"/>
    </cofactor>
</comment>
<feature type="binding site" evidence="10">
    <location>
        <position position="32"/>
    </location>
    <ligand>
        <name>a divalent metal cation</name>
        <dbReference type="ChEBI" id="CHEBI:60240"/>
    </ligand>
</feature>
<dbReference type="HAMAP" id="MF_02227">
    <property type="entry name" value="RPE"/>
    <property type="match status" value="1"/>
</dbReference>
<feature type="active site" description="Proton acceptor" evidence="10">
    <location>
        <position position="34"/>
    </location>
</feature>
<protein>
    <recommendedName>
        <fullName evidence="7 10">Ribulose-phosphate 3-epimerase</fullName>
        <ecNumber evidence="7 10">5.1.3.1</ecNumber>
    </recommendedName>
</protein>
<comment type="cofactor">
    <cofactor evidence="4">
        <name>Zn(2+)</name>
        <dbReference type="ChEBI" id="CHEBI:29105"/>
    </cofactor>
</comment>
<comment type="pathway">
    <text evidence="10">Carbohydrate degradation.</text>
</comment>
<comment type="function">
    <text evidence="10">Catalyzes the reversible epimerization of D-ribulose 5-phosphate to D-xylulose 5-phosphate.</text>
</comment>
<keyword evidence="9 10" id="KW-0413">Isomerase</keyword>
<comment type="cofactor">
    <cofactor evidence="3">
        <name>Co(2+)</name>
        <dbReference type="ChEBI" id="CHEBI:48828"/>
    </cofactor>
</comment>
<evidence type="ECO:0000256" key="2">
    <source>
        <dbReference type="ARBA" id="ARBA00001936"/>
    </source>
</evidence>
<feature type="binding site" evidence="10">
    <location>
        <begin position="141"/>
        <end position="144"/>
    </location>
    <ligand>
        <name>substrate</name>
    </ligand>
</feature>
<evidence type="ECO:0000256" key="10">
    <source>
        <dbReference type="HAMAP-Rule" id="MF_02227"/>
    </source>
</evidence>
<dbReference type="PROSITE" id="PS01086">
    <property type="entry name" value="RIBUL_P_3_EPIMER_2"/>
    <property type="match status" value="1"/>
</dbReference>
<reference evidence="13" key="1">
    <citation type="journal article" date="2019" name="Int. J. Syst. Evol. Microbiol.">
        <title>The Global Catalogue of Microorganisms (GCM) 10K type strain sequencing project: providing services to taxonomists for standard genome sequencing and annotation.</title>
        <authorList>
            <consortium name="The Broad Institute Genomics Platform"/>
            <consortium name="The Broad Institute Genome Sequencing Center for Infectious Disease"/>
            <person name="Wu L."/>
            <person name="Ma J."/>
        </authorList>
    </citation>
    <scope>NUCLEOTIDE SEQUENCE [LARGE SCALE GENOMIC DNA]</scope>
    <source>
        <strain evidence="13">IBRC-M 10813</strain>
    </source>
</reference>
<feature type="binding site" evidence="10">
    <location>
        <position position="65"/>
    </location>
    <ligand>
        <name>a divalent metal cation</name>
        <dbReference type="ChEBI" id="CHEBI:60240"/>
    </ligand>
</feature>
<dbReference type="GO" id="GO:0004750">
    <property type="term" value="F:D-ribulose-phosphate 3-epimerase activity"/>
    <property type="evidence" value="ECO:0007669"/>
    <property type="project" value="UniProtKB-EC"/>
</dbReference>
<dbReference type="NCBIfam" id="TIGR01163">
    <property type="entry name" value="rpe"/>
    <property type="match status" value="1"/>
</dbReference>
<dbReference type="InterPro" id="IPR026019">
    <property type="entry name" value="Ribul_P_3_epim"/>
</dbReference>
<dbReference type="InterPro" id="IPR011060">
    <property type="entry name" value="RibuloseP-bd_barrel"/>
</dbReference>
<dbReference type="NCBIfam" id="NF004076">
    <property type="entry name" value="PRK05581.1-4"/>
    <property type="match status" value="1"/>
</dbReference>
<evidence type="ECO:0000256" key="1">
    <source>
        <dbReference type="ARBA" id="ARBA00001782"/>
    </source>
</evidence>
<name>A0ABV8JGU3_9BACL</name>
<proteinExistence type="inferred from homology"/>
<evidence type="ECO:0000313" key="13">
    <source>
        <dbReference type="Proteomes" id="UP001595843"/>
    </source>
</evidence>
<dbReference type="PROSITE" id="PS01085">
    <property type="entry name" value="RIBUL_P_3_EPIMER_1"/>
    <property type="match status" value="1"/>
</dbReference>
<keyword evidence="8 10" id="KW-0479">Metal-binding</keyword>
<dbReference type="SUPFAM" id="SSF51366">
    <property type="entry name" value="Ribulose-phoshate binding barrel"/>
    <property type="match status" value="1"/>
</dbReference>
<dbReference type="Proteomes" id="UP001595843">
    <property type="component" value="Unassembled WGS sequence"/>
</dbReference>
<evidence type="ECO:0000256" key="4">
    <source>
        <dbReference type="ARBA" id="ARBA00001947"/>
    </source>
</evidence>
<evidence type="ECO:0000256" key="11">
    <source>
        <dbReference type="PIRNR" id="PIRNR001461"/>
    </source>
</evidence>
<dbReference type="CDD" id="cd00429">
    <property type="entry name" value="RPE"/>
    <property type="match status" value="1"/>
</dbReference>
<evidence type="ECO:0000256" key="8">
    <source>
        <dbReference type="ARBA" id="ARBA00022723"/>
    </source>
</evidence>
<comment type="catalytic activity">
    <reaction evidence="1 10 11">
        <text>D-ribulose 5-phosphate = D-xylulose 5-phosphate</text>
        <dbReference type="Rhea" id="RHEA:13677"/>
        <dbReference type="ChEBI" id="CHEBI:57737"/>
        <dbReference type="ChEBI" id="CHEBI:58121"/>
        <dbReference type="EC" id="5.1.3.1"/>
    </reaction>
</comment>
<feature type="binding site" evidence="10">
    <location>
        <position position="175"/>
    </location>
    <ligand>
        <name>a divalent metal cation</name>
        <dbReference type="ChEBI" id="CHEBI:60240"/>
    </ligand>
</feature>
<dbReference type="InterPro" id="IPR013785">
    <property type="entry name" value="Aldolase_TIM"/>
</dbReference>
<evidence type="ECO:0000256" key="5">
    <source>
        <dbReference type="ARBA" id="ARBA00001954"/>
    </source>
</evidence>
<feature type="binding site" evidence="10">
    <location>
        <position position="65"/>
    </location>
    <ligand>
        <name>substrate</name>
    </ligand>
</feature>
<dbReference type="Pfam" id="PF00834">
    <property type="entry name" value="Ribul_P_3_epim"/>
    <property type="match status" value="1"/>
</dbReference>
<gene>
    <name evidence="10 12" type="primary">rpe</name>
    <name evidence="12" type="ORF">ACFOUO_06465</name>
</gene>
<dbReference type="RefSeq" id="WP_380703406.1">
    <property type="nucleotide sequence ID" value="NZ_JBHSAP010000009.1"/>
</dbReference>
<feature type="binding site" evidence="10">
    <location>
        <begin position="175"/>
        <end position="177"/>
    </location>
    <ligand>
        <name>substrate</name>
    </ligand>
</feature>
<dbReference type="PANTHER" id="PTHR11749">
    <property type="entry name" value="RIBULOSE-5-PHOSPHATE-3-EPIMERASE"/>
    <property type="match status" value="1"/>
</dbReference>
<comment type="similarity">
    <text evidence="6 10 11">Belongs to the ribulose-phosphate 3-epimerase family.</text>
</comment>
<evidence type="ECO:0000256" key="9">
    <source>
        <dbReference type="ARBA" id="ARBA00023235"/>
    </source>
</evidence>
<accession>A0ABV8JGU3</accession>
<comment type="caution">
    <text evidence="12">The sequence shown here is derived from an EMBL/GenBank/DDBJ whole genome shotgun (WGS) entry which is preliminary data.</text>
</comment>
<keyword evidence="10 11" id="KW-0119">Carbohydrate metabolism</keyword>
<feature type="binding site" evidence="10">
    <location>
        <position position="34"/>
    </location>
    <ligand>
        <name>a divalent metal cation</name>
        <dbReference type="ChEBI" id="CHEBI:60240"/>
    </ligand>
</feature>
<organism evidence="12 13">
    <name type="scientific">Salinithrix halophila</name>
    <dbReference type="NCBI Taxonomy" id="1485204"/>
    <lineage>
        <taxon>Bacteria</taxon>
        <taxon>Bacillati</taxon>
        <taxon>Bacillota</taxon>
        <taxon>Bacilli</taxon>
        <taxon>Bacillales</taxon>
        <taxon>Thermoactinomycetaceae</taxon>
        <taxon>Salinithrix</taxon>
    </lineage>
</organism>
<feature type="binding site" evidence="10">
    <location>
        <position position="7"/>
    </location>
    <ligand>
        <name>substrate</name>
    </ligand>
</feature>
<feature type="active site" description="Proton donor" evidence="10">
    <location>
        <position position="175"/>
    </location>
</feature>
<dbReference type="EMBL" id="JBHSAP010000009">
    <property type="protein sequence ID" value="MFC4076451.1"/>
    <property type="molecule type" value="Genomic_DNA"/>
</dbReference>
<sequence length="225" mass="23904">MVKLAPSILSADFSRLGEEVADVERGGADWIHVDVMDGRFVPNITIGPLIVEAIRPRTELPLDVHLMIEDPDRYIPAFAKAGADWISVHAEACAHLHRTVHLIKETGAKAGVVLNPATPASTLKPILPDLDLILLMTVNPGFGGQTFIPGVVDKIAEVNRMLRERNLTGREIEVDGGINPETARQCAAVGATVLVAGSAVFGEEDREAAIAAIRRGGSLGDGSLV</sequence>
<evidence type="ECO:0000313" key="12">
    <source>
        <dbReference type="EMBL" id="MFC4076451.1"/>
    </source>
</evidence>
<evidence type="ECO:0000256" key="7">
    <source>
        <dbReference type="ARBA" id="ARBA00013188"/>
    </source>
</evidence>
<evidence type="ECO:0000256" key="3">
    <source>
        <dbReference type="ARBA" id="ARBA00001941"/>
    </source>
</evidence>
<dbReference type="InterPro" id="IPR000056">
    <property type="entry name" value="Ribul_P_3_epim-like"/>
</dbReference>
<dbReference type="Gene3D" id="3.20.20.70">
    <property type="entry name" value="Aldolase class I"/>
    <property type="match status" value="1"/>
</dbReference>
<comment type="cofactor">
    <cofactor evidence="10">
        <name>a divalent metal cation</name>
        <dbReference type="ChEBI" id="CHEBI:60240"/>
    </cofactor>
    <text evidence="10">Binds 1 divalent metal cation per subunit.</text>
</comment>
<feature type="binding site" evidence="10">
    <location>
        <begin position="197"/>
        <end position="198"/>
    </location>
    <ligand>
        <name>substrate</name>
    </ligand>
</feature>
<evidence type="ECO:0000256" key="6">
    <source>
        <dbReference type="ARBA" id="ARBA00009541"/>
    </source>
</evidence>
<dbReference type="PIRSF" id="PIRSF001461">
    <property type="entry name" value="RPE"/>
    <property type="match status" value="1"/>
</dbReference>
<comment type="cofactor">
    <cofactor evidence="2">
        <name>Mn(2+)</name>
        <dbReference type="ChEBI" id="CHEBI:29035"/>
    </cofactor>
</comment>
<dbReference type="EC" id="5.1.3.1" evidence="7 10"/>